<comment type="similarity">
    <text evidence="1 2">Belongs to the polypeptide deformylase family.</text>
</comment>
<organism evidence="3 4">
    <name type="scientific">Maridesulfovibrio ferrireducens</name>
    <dbReference type="NCBI Taxonomy" id="246191"/>
    <lineage>
        <taxon>Bacteria</taxon>
        <taxon>Pseudomonadati</taxon>
        <taxon>Thermodesulfobacteriota</taxon>
        <taxon>Desulfovibrionia</taxon>
        <taxon>Desulfovibrionales</taxon>
        <taxon>Desulfovibrionaceae</taxon>
        <taxon>Maridesulfovibrio</taxon>
    </lineage>
</organism>
<comment type="cofactor">
    <cofactor evidence="2">
        <name>Fe(2+)</name>
        <dbReference type="ChEBI" id="CHEBI:29033"/>
    </cofactor>
    <text evidence="2">Binds 1 Fe(2+) ion.</text>
</comment>
<dbReference type="PANTHER" id="PTHR10458:SF22">
    <property type="entry name" value="PEPTIDE DEFORMYLASE"/>
    <property type="match status" value="1"/>
</dbReference>
<evidence type="ECO:0000256" key="1">
    <source>
        <dbReference type="ARBA" id="ARBA00010759"/>
    </source>
</evidence>
<dbReference type="GO" id="GO:0042586">
    <property type="term" value="F:peptide deformylase activity"/>
    <property type="evidence" value="ECO:0007669"/>
    <property type="project" value="UniProtKB-UniRule"/>
</dbReference>
<dbReference type="PIRSF" id="PIRSF004749">
    <property type="entry name" value="Pep_def"/>
    <property type="match status" value="1"/>
</dbReference>
<feature type="active site" evidence="2">
    <location>
        <position position="135"/>
    </location>
</feature>
<dbReference type="RefSeq" id="WP_092157688.1">
    <property type="nucleotide sequence ID" value="NZ_FNGA01000001.1"/>
</dbReference>
<dbReference type="NCBIfam" id="NF001159">
    <property type="entry name" value="PRK00150.1-3"/>
    <property type="match status" value="1"/>
</dbReference>
<dbReference type="InterPro" id="IPR036821">
    <property type="entry name" value="Peptide_deformylase_sf"/>
</dbReference>
<keyword evidence="4" id="KW-1185">Reference proteome</keyword>
<dbReference type="STRING" id="246191.SAMN05660337_0381"/>
<dbReference type="NCBIfam" id="TIGR00079">
    <property type="entry name" value="pept_deformyl"/>
    <property type="match status" value="1"/>
</dbReference>
<comment type="function">
    <text evidence="2">Removes the formyl group from the N-terminal Met of newly synthesized proteins. Requires at least a dipeptide for an efficient rate of reaction. N-terminal L-methionine is a prerequisite for activity but the enzyme has broad specificity at other positions.</text>
</comment>
<dbReference type="EMBL" id="FNGA01000001">
    <property type="protein sequence ID" value="SDK41645.1"/>
    <property type="molecule type" value="Genomic_DNA"/>
</dbReference>
<gene>
    <name evidence="2" type="primary">def</name>
    <name evidence="3" type="ORF">SAMN05660337_0381</name>
</gene>
<comment type="catalytic activity">
    <reaction evidence="2">
        <text>N-terminal N-formyl-L-methionyl-[peptide] + H2O = N-terminal L-methionyl-[peptide] + formate</text>
        <dbReference type="Rhea" id="RHEA:24420"/>
        <dbReference type="Rhea" id="RHEA-COMP:10639"/>
        <dbReference type="Rhea" id="RHEA-COMP:10640"/>
        <dbReference type="ChEBI" id="CHEBI:15377"/>
        <dbReference type="ChEBI" id="CHEBI:15740"/>
        <dbReference type="ChEBI" id="CHEBI:49298"/>
        <dbReference type="ChEBI" id="CHEBI:64731"/>
        <dbReference type="EC" id="3.5.1.88"/>
    </reaction>
</comment>
<evidence type="ECO:0000313" key="3">
    <source>
        <dbReference type="EMBL" id="SDK41645.1"/>
    </source>
</evidence>
<sequence length="173" mass="19352">MKLGILKYPDPNLADPCAVVEKITPELKVLIDNMVETMYEDDGVGLAAPQIGEKLRLIVIDPSGPKNREDLQIIINPQIIDSEGKVDSEESCLSCPSFSCVIKRSEKVTVTGMDENGKDIRIEADDFLAIVLQHELDHLDGTLIVNRVGRLKKAMYDKKIKKWQQQEKNHAGK</sequence>
<dbReference type="OrthoDB" id="9804313at2"/>
<accession>A0A1G9BRR0</accession>
<keyword evidence="2" id="KW-0648">Protein biosynthesis</keyword>
<dbReference type="AlphaFoldDB" id="A0A1G9BRR0"/>
<evidence type="ECO:0000256" key="2">
    <source>
        <dbReference type="HAMAP-Rule" id="MF_00163"/>
    </source>
</evidence>
<dbReference type="HAMAP" id="MF_00163">
    <property type="entry name" value="Pep_deformylase"/>
    <property type="match status" value="1"/>
</dbReference>
<name>A0A1G9BRR0_9BACT</name>
<dbReference type="Gene3D" id="3.90.45.10">
    <property type="entry name" value="Peptide deformylase"/>
    <property type="match status" value="1"/>
</dbReference>
<dbReference type="PRINTS" id="PR01576">
    <property type="entry name" value="PDEFORMYLASE"/>
</dbReference>
<keyword evidence="2" id="KW-0378">Hydrolase</keyword>
<dbReference type="EC" id="3.5.1.88" evidence="2"/>
<dbReference type="PANTHER" id="PTHR10458">
    <property type="entry name" value="PEPTIDE DEFORMYLASE"/>
    <property type="match status" value="1"/>
</dbReference>
<protein>
    <recommendedName>
        <fullName evidence="2">Peptide deformylase</fullName>
        <shortName evidence="2">PDF</shortName>
        <ecNumber evidence="2">3.5.1.88</ecNumber>
    </recommendedName>
    <alternativeName>
        <fullName evidence="2">Polypeptide deformylase</fullName>
    </alternativeName>
</protein>
<dbReference type="Pfam" id="PF01327">
    <property type="entry name" value="Pep_deformylase"/>
    <property type="match status" value="1"/>
</dbReference>
<feature type="binding site" evidence="2">
    <location>
        <position position="134"/>
    </location>
    <ligand>
        <name>Fe cation</name>
        <dbReference type="ChEBI" id="CHEBI:24875"/>
    </ligand>
</feature>
<dbReference type="SUPFAM" id="SSF56420">
    <property type="entry name" value="Peptide deformylase"/>
    <property type="match status" value="1"/>
</dbReference>
<keyword evidence="2" id="KW-0479">Metal-binding</keyword>
<dbReference type="GO" id="GO:0046872">
    <property type="term" value="F:metal ion binding"/>
    <property type="evidence" value="ECO:0007669"/>
    <property type="project" value="UniProtKB-KW"/>
</dbReference>
<proteinExistence type="inferred from homology"/>
<feature type="binding site" evidence="2">
    <location>
        <position position="92"/>
    </location>
    <ligand>
        <name>Fe cation</name>
        <dbReference type="ChEBI" id="CHEBI:24875"/>
    </ligand>
</feature>
<dbReference type="CDD" id="cd00487">
    <property type="entry name" value="Pep_deformylase"/>
    <property type="match status" value="1"/>
</dbReference>
<keyword evidence="2" id="KW-0408">Iron</keyword>
<dbReference type="InterPro" id="IPR023635">
    <property type="entry name" value="Peptide_deformylase"/>
</dbReference>
<dbReference type="GO" id="GO:0006412">
    <property type="term" value="P:translation"/>
    <property type="evidence" value="ECO:0007669"/>
    <property type="project" value="UniProtKB-UniRule"/>
</dbReference>
<evidence type="ECO:0000313" key="4">
    <source>
        <dbReference type="Proteomes" id="UP000199053"/>
    </source>
</evidence>
<reference evidence="4" key="1">
    <citation type="submission" date="2016-10" db="EMBL/GenBank/DDBJ databases">
        <authorList>
            <person name="Varghese N."/>
            <person name="Submissions S."/>
        </authorList>
    </citation>
    <scope>NUCLEOTIDE SEQUENCE [LARGE SCALE GENOMIC DNA]</scope>
    <source>
        <strain evidence="4">DSM 16995</strain>
    </source>
</reference>
<dbReference type="Proteomes" id="UP000199053">
    <property type="component" value="Unassembled WGS sequence"/>
</dbReference>
<feature type="binding site" evidence="2">
    <location>
        <position position="138"/>
    </location>
    <ligand>
        <name>Fe cation</name>
        <dbReference type="ChEBI" id="CHEBI:24875"/>
    </ligand>
</feature>